<keyword evidence="2" id="KW-1185">Reference proteome</keyword>
<organism evidence="1 2">
    <name type="scientific">Cichorium intybus</name>
    <name type="common">Chicory</name>
    <dbReference type="NCBI Taxonomy" id="13427"/>
    <lineage>
        <taxon>Eukaryota</taxon>
        <taxon>Viridiplantae</taxon>
        <taxon>Streptophyta</taxon>
        <taxon>Embryophyta</taxon>
        <taxon>Tracheophyta</taxon>
        <taxon>Spermatophyta</taxon>
        <taxon>Magnoliopsida</taxon>
        <taxon>eudicotyledons</taxon>
        <taxon>Gunneridae</taxon>
        <taxon>Pentapetalae</taxon>
        <taxon>asterids</taxon>
        <taxon>campanulids</taxon>
        <taxon>Asterales</taxon>
        <taxon>Asteraceae</taxon>
        <taxon>Cichorioideae</taxon>
        <taxon>Cichorieae</taxon>
        <taxon>Cichoriinae</taxon>
        <taxon>Cichorium</taxon>
    </lineage>
</organism>
<accession>A0ACB9BRN2</accession>
<reference evidence="2" key="1">
    <citation type="journal article" date="2022" name="Mol. Ecol. Resour.">
        <title>The genomes of chicory, endive, great burdock and yacon provide insights into Asteraceae palaeo-polyploidization history and plant inulin production.</title>
        <authorList>
            <person name="Fan W."/>
            <person name="Wang S."/>
            <person name="Wang H."/>
            <person name="Wang A."/>
            <person name="Jiang F."/>
            <person name="Liu H."/>
            <person name="Zhao H."/>
            <person name="Xu D."/>
            <person name="Zhang Y."/>
        </authorList>
    </citation>
    <scope>NUCLEOTIDE SEQUENCE [LARGE SCALE GENOMIC DNA]</scope>
    <source>
        <strain evidence="2">cv. Punajuju</strain>
    </source>
</reference>
<evidence type="ECO:0000313" key="2">
    <source>
        <dbReference type="Proteomes" id="UP001055811"/>
    </source>
</evidence>
<reference evidence="1 2" key="2">
    <citation type="journal article" date="2022" name="Mol. Ecol. Resour.">
        <title>The genomes of chicory, endive, great burdock and yacon provide insights into Asteraceae paleo-polyploidization history and plant inulin production.</title>
        <authorList>
            <person name="Fan W."/>
            <person name="Wang S."/>
            <person name="Wang H."/>
            <person name="Wang A."/>
            <person name="Jiang F."/>
            <person name="Liu H."/>
            <person name="Zhao H."/>
            <person name="Xu D."/>
            <person name="Zhang Y."/>
        </authorList>
    </citation>
    <scope>NUCLEOTIDE SEQUENCE [LARGE SCALE GENOMIC DNA]</scope>
    <source>
        <strain evidence="2">cv. Punajuju</strain>
        <tissue evidence="1">Leaves</tissue>
    </source>
</reference>
<dbReference type="EMBL" id="CM042014">
    <property type="protein sequence ID" value="KAI3724569.1"/>
    <property type="molecule type" value="Genomic_DNA"/>
</dbReference>
<dbReference type="Proteomes" id="UP001055811">
    <property type="component" value="Linkage Group LG06"/>
</dbReference>
<proteinExistence type="predicted"/>
<comment type="caution">
    <text evidence="1">The sequence shown here is derived from an EMBL/GenBank/DDBJ whole genome shotgun (WGS) entry which is preliminary data.</text>
</comment>
<sequence>MKNPEKLLLQITKRLSDLKWRFLLILIVPISLLLFLSITSTGAVARCRVFTGYNPFYYINNLKLLPHNQNRSTNSGKPSRTTELNQSRIAVCLVGGARRFELTGPSIVEKILEEYPNADLFLNSPLDSNSYKFSLLKTAPRIAVIRIFKPVEIPESESAARVLTASNSPNGIQGLLQYFNLVEGCLTMIKSYQQQNNFTYNWIVRTRVDGYWSTRLRPNLFIPGQYVVPSGSSYGGLNDRFGVGDFNTSVTALSRLSMIPELDSAGLTELNSESAFQAQLRLRNISYITKRIPFCVVSDRTYDFPPGRFGVPVASMSSKGPLSGVKCRPCTSRFSGRWSAAVVNGLDRQWSWTESGNGTLQLCDGHGGWEDGWEKLFDGVAGKKLAAVRNRVAAMSFDECVADFEHMKRRSAVWDVPPPAELCHPVE</sequence>
<gene>
    <name evidence="1" type="ORF">L2E82_36350</name>
</gene>
<protein>
    <submittedName>
        <fullName evidence="1">Uncharacterized protein</fullName>
    </submittedName>
</protein>
<evidence type="ECO:0000313" key="1">
    <source>
        <dbReference type="EMBL" id="KAI3724569.1"/>
    </source>
</evidence>
<name>A0ACB9BRN2_CICIN</name>